<feature type="region of interest" description="Disordered" evidence="1">
    <location>
        <begin position="1"/>
        <end position="21"/>
    </location>
</feature>
<evidence type="ECO:0000313" key="2">
    <source>
        <dbReference type="EMBL" id="CAJ2508413.1"/>
    </source>
</evidence>
<evidence type="ECO:0000313" key="3">
    <source>
        <dbReference type="Proteomes" id="UP001295740"/>
    </source>
</evidence>
<dbReference type="Proteomes" id="UP001295740">
    <property type="component" value="Unassembled WGS sequence"/>
</dbReference>
<organism evidence="2 3">
    <name type="scientific">Anthostomella pinea</name>
    <dbReference type="NCBI Taxonomy" id="933095"/>
    <lineage>
        <taxon>Eukaryota</taxon>
        <taxon>Fungi</taxon>
        <taxon>Dikarya</taxon>
        <taxon>Ascomycota</taxon>
        <taxon>Pezizomycotina</taxon>
        <taxon>Sordariomycetes</taxon>
        <taxon>Xylariomycetidae</taxon>
        <taxon>Xylariales</taxon>
        <taxon>Xylariaceae</taxon>
        <taxon>Anthostomella</taxon>
    </lineage>
</organism>
<reference evidence="2" key="1">
    <citation type="submission" date="2023-10" db="EMBL/GenBank/DDBJ databases">
        <authorList>
            <person name="Hackl T."/>
        </authorList>
    </citation>
    <scope>NUCLEOTIDE SEQUENCE</scope>
</reference>
<protein>
    <submittedName>
        <fullName evidence="2">Uu.00g134390.m01.CDS01</fullName>
    </submittedName>
</protein>
<evidence type="ECO:0000256" key="1">
    <source>
        <dbReference type="SAM" id="MobiDB-lite"/>
    </source>
</evidence>
<proteinExistence type="predicted"/>
<dbReference type="EMBL" id="CAUWAG010000011">
    <property type="protein sequence ID" value="CAJ2508413.1"/>
    <property type="molecule type" value="Genomic_DNA"/>
</dbReference>
<name>A0AAI8VP07_9PEZI</name>
<comment type="caution">
    <text evidence="2">The sequence shown here is derived from an EMBL/GenBank/DDBJ whole genome shotgun (WGS) entry which is preliminary data.</text>
</comment>
<gene>
    <name evidence="2" type="ORF">KHLLAP_LOCUS8881</name>
</gene>
<accession>A0AAI8VP07</accession>
<sequence>MPTSMLPSPPNSDPMASGTPAPGYEALDYGFPEVFNTMPTYTMPPANGLLPGSGPMGFGTPATGYEGPDYGFPEVFDTMPTSMMQLRVGVPPSSEPACHFHKMNPRLYSACGKAFKSIGASVNHIRKHDLLHGVTEAAHDVDVGNSHFIFTMQSTMPQILRGTKYTNPNGKRTLEYQYEPENGGEPFHNAL</sequence>
<keyword evidence="3" id="KW-1185">Reference proteome</keyword>
<dbReference type="AlphaFoldDB" id="A0AAI8VP07"/>